<dbReference type="GO" id="GO:0005886">
    <property type="term" value="C:plasma membrane"/>
    <property type="evidence" value="ECO:0007669"/>
    <property type="project" value="UniProtKB-SubCell"/>
</dbReference>
<evidence type="ECO:0000313" key="9">
    <source>
        <dbReference type="Proteomes" id="UP000093740"/>
    </source>
</evidence>
<protein>
    <submittedName>
        <fullName evidence="8">Na+/H+ antiporter NhaC family protein</fullName>
    </submittedName>
</protein>
<dbReference type="AlphaFoldDB" id="A0AAI8CLV2"/>
<dbReference type="Pfam" id="PF03553">
    <property type="entry name" value="Na_H_antiporter"/>
    <property type="match status" value="1"/>
</dbReference>
<evidence type="ECO:0000256" key="6">
    <source>
        <dbReference type="SAM" id="Phobius"/>
    </source>
</evidence>
<sequence length="538" mass="57560">MEHYGWLSILPPVVTVVLALVTKEVVFSLFTGIFVGYLIVSNWNPLTALIGVTDGIANSLNDSWNIRIILFCALLGAFVGLMQATGAAHAFGKAMASKVKSRKGTLFITWLFGIIIFIDDYFNSLTIGTVMRPVTDEQKISRAKLAYILDSTAAPVSVLAPISSWVVTIMSIIKGSDGFSKLGVSEFTFFIMLIPINLYAILAILMVLQTSFRKDFGPMAKSEERAIKGLGLYNEEFGQPTGEIKEGIVVKEHARAIDMILPILVLVGLAVVFFPVTTYLGAIDGENIHTFSEAVKSMSLKEAFNNTDASKALFYASVFTLVFSSLYFILRGLLTIQKVGEAIISGIKSMVPALVILTLAWTIGTVIKASPEDGGLGLSKYLAHIVTTGGFPLWALPVVVFLIAAAISFATGTSWGTFSIMIPITLPIAVALAEKTGANLLNSALISVGAAVGGAIFGDHCSPISDTTILSSTGASCPHLEHVATQIPYAVFTMVMAAIGYFVAGLLNNALAGLVSALIVFFVAFEVMVRRSKVREQE</sequence>
<feature type="transmembrane region" description="Helical" evidence="6">
    <location>
        <begin position="68"/>
        <end position="92"/>
    </location>
</feature>
<name>A0AAI8CLV2_FERIS</name>
<feature type="transmembrane region" description="Helical" evidence="6">
    <location>
        <begin position="12"/>
        <end position="39"/>
    </location>
</feature>
<gene>
    <name evidence="8" type="ORF">NA23_05660</name>
</gene>
<keyword evidence="2" id="KW-1003">Cell membrane</keyword>
<evidence type="ECO:0000313" key="8">
    <source>
        <dbReference type="EMBL" id="AMW32805.1"/>
    </source>
</evidence>
<dbReference type="RefSeq" id="WP_033191831.1">
    <property type="nucleotide sequence ID" value="NZ_CP014334.2"/>
</dbReference>
<feature type="transmembrane region" description="Helical" evidence="6">
    <location>
        <begin position="312"/>
        <end position="330"/>
    </location>
</feature>
<dbReference type="PANTHER" id="PTHR43478">
    <property type="entry name" value="NA+/H+ ANTIPORTER-RELATED"/>
    <property type="match status" value="1"/>
</dbReference>
<feature type="transmembrane region" description="Helical" evidence="6">
    <location>
        <begin position="351"/>
        <end position="371"/>
    </location>
</feature>
<keyword evidence="4 6" id="KW-1133">Transmembrane helix</keyword>
<feature type="transmembrane region" description="Helical" evidence="6">
    <location>
        <begin position="187"/>
        <end position="208"/>
    </location>
</feature>
<dbReference type="KEGG" id="fia:NA23_05660"/>
<dbReference type="InterPro" id="IPR018461">
    <property type="entry name" value="Na/H_Antiport_NhaC-like_C"/>
</dbReference>
<keyword evidence="5 6" id="KW-0472">Membrane</keyword>
<accession>A0AAI8CLV2</accession>
<dbReference type="EMBL" id="CP014334">
    <property type="protein sequence ID" value="AMW32805.1"/>
    <property type="molecule type" value="Genomic_DNA"/>
</dbReference>
<evidence type="ECO:0000256" key="1">
    <source>
        <dbReference type="ARBA" id="ARBA00004651"/>
    </source>
</evidence>
<feature type="transmembrane region" description="Helical" evidence="6">
    <location>
        <begin position="104"/>
        <end position="122"/>
    </location>
</feature>
<keyword evidence="3 6" id="KW-0812">Transmembrane</keyword>
<evidence type="ECO:0000256" key="5">
    <source>
        <dbReference type="ARBA" id="ARBA00023136"/>
    </source>
</evidence>
<reference evidence="8 9" key="1">
    <citation type="journal article" date="2015" name="Stand. Genomic Sci.">
        <title>Genome sequence of a native-feather degrading extremely thermophilic Eubacterium, Fervidobacterium islandicum AW-1.</title>
        <authorList>
            <person name="Lee Y.J."/>
            <person name="Jeong H."/>
            <person name="Park G.S."/>
            <person name="Kwak Y."/>
            <person name="Lee S.J."/>
            <person name="Lee S.J."/>
            <person name="Park M.K."/>
            <person name="Kim J.Y."/>
            <person name="Kang H.K."/>
            <person name="Shin J.H."/>
            <person name="Lee D.W."/>
        </authorList>
    </citation>
    <scope>NUCLEOTIDE SEQUENCE [LARGE SCALE GENOMIC DNA]</scope>
    <source>
        <strain evidence="8 9">AW-1</strain>
    </source>
</reference>
<evidence type="ECO:0000256" key="4">
    <source>
        <dbReference type="ARBA" id="ARBA00022989"/>
    </source>
</evidence>
<feature type="transmembrane region" description="Helical" evidence="6">
    <location>
        <begin position="260"/>
        <end position="282"/>
    </location>
</feature>
<keyword evidence="9" id="KW-1185">Reference proteome</keyword>
<feature type="domain" description="Na+/H+ antiporter NhaC-like C-terminal" evidence="7">
    <location>
        <begin position="158"/>
        <end position="505"/>
    </location>
</feature>
<evidence type="ECO:0000256" key="3">
    <source>
        <dbReference type="ARBA" id="ARBA00022692"/>
    </source>
</evidence>
<evidence type="ECO:0000256" key="2">
    <source>
        <dbReference type="ARBA" id="ARBA00022475"/>
    </source>
</evidence>
<comment type="subcellular location">
    <subcellularLocation>
        <location evidence="1">Cell membrane</location>
        <topology evidence="1">Multi-pass membrane protein</topology>
    </subcellularLocation>
</comment>
<feature type="transmembrane region" description="Helical" evidence="6">
    <location>
        <begin position="391"/>
        <end position="411"/>
    </location>
</feature>
<proteinExistence type="predicted"/>
<organism evidence="8 9">
    <name type="scientific">Fervidobacterium islandicum</name>
    <dbReference type="NCBI Taxonomy" id="2423"/>
    <lineage>
        <taxon>Bacteria</taxon>
        <taxon>Thermotogati</taxon>
        <taxon>Thermotogota</taxon>
        <taxon>Thermotogae</taxon>
        <taxon>Thermotogales</taxon>
        <taxon>Fervidobacteriaceae</taxon>
        <taxon>Fervidobacterium</taxon>
    </lineage>
</organism>
<feature type="transmembrane region" description="Helical" evidence="6">
    <location>
        <begin position="510"/>
        <end position="529"/>
    </location>
</feature>
<evidence type="ECO:0000259" key="7">
    <source>
        <dbReference type="Pfam" id="PF03553"/>
    </source>
</evidence>
<dbReference type="Proteomes" id="UP000093740">
    <property type="component" value="Chromosome"/>
</dbReference>
<dbReference type="PANTHER" id="PTHR43478:SF1">
    <property type="entry name" value="NA+_H+ ANTIPORTER NHAC-LIKE C-TERMINAL DOMAIN-CONTAINING PROTEIN"/>
    <property type="match status" value="1"/>
</dbReference>